<feature type="transmembrane region" description="Helical" evidence="2">
    <location>
        <begin position="852"/>
        <end position="879"/>
    </location>
</feature>
<evidence type="ECO:0000259" key="3">
    <source>
        <dbReference type="PROSITE" id="PS01033"/>
    </source>
</evidence>
<keyword evidence="2" id="KW-0812">Transmembrane</keyword>
<keyword evidence="5" id="KW-1185">Reference proteome</keyword>
<keyword evidence="2" id="KW-1133">Transmembrane helix</keyword>
<protein>
    <recommendedName>
        <fullName evidence="3">Globin domain-containing protein</fullName>
    </recommendedName>
</protein>
<dbReference type="AlphaFoldDB" id="A0A813EII8"/>
<accession>A0A813EII8</accession>
<dbReference type="InterPro" id="IPR044399">
    <property type="entry name" value="Mb-like_M"/>
</dbReference>
<feature type="region of interest" description="Disordered" evidence="1">
    <location>
        <begin position="1"/>
        <end position="35"/>
    </location>
</feature>
<feature type="transmembrane region" description="Helical" evidence="2">
    <location>
        <begin position="824"/>
        <end position="846"/>
    </location>
</feature>
<dbReference type="PROSITE" id="PS01033">
    <property type="entry name" value="GLOBIN"/>
    <property type="match status" value="1"/>
</dbReference>
<feature type="region of interest" description="Disordered" evidence="1">
    <location>
        <begin position="218"/>
        <end position="278"/>
    </location>
</feature>
<dbReference type="Pfam" id="PF00042">
    <property type="entry name" value="Globin"/>
    <property type="match status" value="1"/>
</dbReference>
<dbReference type="InterPro" id="IPR012292">
    <property type="entry name" value="Globin/Proto"/>
</dbReference>
<dbReference type="Proteomes" id="UP000654075">
    <property type="component" value="Unassembled WGS sequence"/>
</dbReference>
<dbReference type="CDD" id="cd01040">
    <property type="entry name" value="Mb-like"/>
    <property type="match status" value="2"/>
</dbReference>
<feature type="compositionally biased region" description="Low complexity" evidence="1">
    <location>
        <begin position="1074"/>
        <end position="1095"/>
    </location>
</feature>
<feature type="region of interest" description="Disordered" evidence="1">
    <location>
        <begin position="1028"/>
        <end position="1105"/>
    </location>
</feature>
<organism evidence="4 5">
    <name type="scientific">Polarella glacialis</name>
    <name type="common">Dinoflagellate</name>
    <dbReference type="NCBI Taxonomy" id="89957"/>
    <lineage>
        <taxon>Eukaryota</taxon>
        <taxon>Sar</taxon>
        <taxon>Alveolata</taxon>
        <taxon>Dinophyceae</taxon>
        <taxon>Suessiales</taxon>
        <taxon>Suessiaceae</taxon>
        <taxon>Polarella</taxon>
    </lineage>
</organism>
<feature type="compositionally biased region" description="Gly residues" evidence="1">
    <location>
        <begin position="1096"/>
        <end position="1105"/>
    </location>
</feature>
<dbReference type="SUPFAM" id="SSF46458">
    <property type="entry name" value="Globin-like"/>
    <property type="match status" value="2"/>
</dbReference>
<feature type="compositionally biased region" description="Acidic residues" evidence="1">
    <location>
        <begin position="1"/>
        <end position="33"/>
    </location>
</feature>
<dbReference type="GO" id="GO:0020037">
    <property type="term" value="F:heme binding"/>
    <property type="evidence" value="ECO:0007669"/>
    <property type="project" value="InterPro"/>
</dbReference>
<feature type="transmembrane region" description="Helical" evidence="2">
    <location>
        <begin position="776"/>
        <end position="795"/>
    </location>
</feature>
<reference evidence="4" key="1">
    <citation type="submission" date="2021-02" db="EMBL/GenBank/DDBJ databases">
        <authorList>
            <person name="Dougan E. K."/>
            <person name="Rhodes N."/>
            <person name="Thang M."/>
            <person name="Chan C."/>
        </authorList>
    </citation>
    <scope>NUCLEOTIDE SEQUENCE</scope>
</reference>
<evidence type="ECO:0000256" key="1">
    <source>
        <dbReference type="SAM" id="MobiDB-lite"/>
    </source>
</evidence>
<evidence type="ECO:0000256" key="2">
    <source>
        <dbReference type="SAM" id="Phobius"/>
    </source>
</evidence>
<feature type="transmembrane region" description="Helical" evidence="2">
    <location>
        <begin position="922"/>
        <end position="942"/>
    </location>
</feature>
<proteinExistence type="predicted"/>
<dbReference type="EMBL" id="CAJNNV010009511">
    <property type="protein sequence ID" value="CAE8597460.1"/>
    <property type="molecule type" value="Genomic_DNA"/>
</dbReference>
<evidence type="ECO:0000313" key="4">
    <source>
        <dbReference type="EMBL" id="CAE8597460.1"/>
    </source>
</evidence>
<gene>
    <name evidence="4" type="ORF">PGLA1383_LOCUS15904</name>
</gene>
<dbReference type="OMA" id="MHISAYV"/>
<feature type="domain" description="Globin" evidence="3">
    <location>
        <begin position="62"/>
        <end position="188"/>
    </location>
</feature>
<dbReference type="InterPro" id="IPR000971">
    <property type="entry name" value="Globin"/>
</dbReference>
<dbReference type="InterPro" id="IPR009050">
    <property type="entry name" value="Globin-like_sf"/>
</dbReference>
<comment type="caution">
    <text evidence="4">The sequence shown here is derived from an EMBL/GenBank/DDBJ whole genome shotgun (WGS) entry which is preliminary data.</text>
</comment>
<sequence>MTMMSEIEEITEQVDPSLSDEELEGEVDGEVDGEATGSEADQAHAEMFEAYECQDQTFEELRLPAETVAAAQEAWATFLSKASSREAAGESIYAALFDSAPSLQSLFKTPRAVMAMRFMNGLHTIVTSMHQPAAMKITVETLGFQHLDLEVTIPRVGIFREAIVDLLNMELGEYFTTRAASGLGSLLNYVGGAYIYVRVKYAIRVKVILSSWATANNKKAELEDGTEEESKAGKDAEEAAQEEDEQPDPQVGAQKEEKQSGNQGARSSQEAAGKVNNTGMSVPTTFDGMFMFNGAVMGFGSSLWMKYVLESFDTIVLNVSNSYRLEEECDTLSLRMAKYKGSIQLSEFKAVMLASLRSLVPKDWNSDHEVAWTWLWENVERMLKGKPQVQEKALERFIMSLTEDSQNFLRREVYKKFFALAPGGQDYFKQSTTRLYWIADKIVEMTIEIYRDPVKMVEDISALGLRHVGYGIPTEFFAPFVSGAVEVVRLMTTDESAEDGFRWSLSLISRILVRTIMEGSTIVMKSINTNSAKSLRRAVACAPRGKRAVWMLNITVGTQSISPLYWSIESGSLETAKAMLVDLFIIRADRDNYYYGVDHVFERHPDVVKRLCSDAQVLLPTLLDGLVWRSRVTANAQRRVNFYIKHLIVDAEGQFNQALECLVDAGDPKIVCHPVVVLFSDLIWGRLASRAFFLGRCWFLLTLMVFVTSQSILVRVSETEVTRIATFVCRCFVYLASMGQLIRSFTTDVISDIKSRSFVRMAGIPVPSFLSDWKSLNSFLLLLCLLILLCLEPILHCFQASGSGDPTSGLFAQSCHAADKSKGAYSGVSMVAMMLYSSLLIDLSIFSMRVSAFVLVCGRVLAELALCLGALTFMIVTFGSAIPAMDQSDPYFVDIPTSMVSLTQIVLGMYPSEGFQHMLEEPYLLISVSVFIVVSLIFLLNLMTVQLNGAYQANYTDMVGFARLNRGKIMVETLESVSQKRWNIFLAGLQLDERLEFNEGDVGLAGGIQTLEPANANPTTVDMIKRFGGSTSPAMPWPEDAGGQGDDNDKFERLETTINKAMKKISGGGRHGSGSRSGASGLGSSAVAGNNSDSNGSGGSVAGSA</sequence>
<feature type="transmembrane region" description="Helical" evidence="2">
    <location>
        <begin position="698"/>
        <end position="717"/>
    </location>
</feature>
<name>A0A813EII8_POLGL</name>
<feature type="compositionally biased region" description="Polar residues" evidence="1">
    <location>
        <begin position="260"/>
        <end position="278"/>
    </location>
</feature>
<evidence type="ECO:0000313" key="5">
    <source>
        <dbReference type="Proteomes" id="UP000654075"/>
    </source>
</evidence>
<feature type="compositionally biased region" description="Basic and acidic residues" evidence="1">
    <location>
        <begin position="218"/>
        <end position="237"/>
    </location>
</feature>
<dbReference type="GO" id="GO:0019825">
    <property type="term" value="F:oxygen binding"/>
    <property type="evidence" value="ECO:0007669"/>
    <property type="project" value="InterPro"/>
</dbReference>
<keyword evidence="2" id="KW-0472">Membrane</keyword>
<dbReference type="OrthoDB" id="421651at2759"/>
<feature type="compositionally biased region" description="Acidic residues" evidence="1">
    <location>
        <begin position="238"/>
        <end position="247"/>
    </location>
</feature>
<dbReference type="Gene3D" id="1.10.490.10">
    <property type="entry name" value="Globins"/>
    <property type="match status" value="3"/>
</dbReference>